<dbReference type="Proteomes" id="UP001597295">
    <property type="component" value="Unassembled WGS sequence"/>
</dbReference>
<dbReference type="SUPFAM" id="SSF53474">
    <property type="entry name" value="alpha/beta-Hydrolases"/>
    <property type="match status" value="1"/>
</dbReference>
<evidence type="ECO:0000259" key="3">
    <source>
        <dbReference type="Pfam" id="PF02230"/>
    </source>
</evidence>
<dbReference type="InterPro" id="IPR003140">
    <property type="entry name" value="PLipase/COase/thioEstase"/>
</dbReference>
<dbReference type="Gene3D" id="3.40.50.1820">
    <property type="entry name" value="alpha/beta hydrolase"/>
    <property type="match status" value="1"/>
</dbReference>
<evidence type="ECO:0000313" key="5">
    <source>
        <dbReference type="Proteomes" id="UP001597295"/>
    </source>
</evidence>
<dbReference type="GO" id="GO:0016787">
    <property type="term" value="F:hydrolase activity"/>
    <property type="evidence" value="ECO:0007669"/>
    <property type="project" value="UniProtKB-KW"/>
</dbReference>
<dbReference type="InterPro" id="IPR029058">
    <property type="entry name" value="AB_hydrolase_fold"/>
</dbReference>
<dbReference type="EMBL" id="JBHUIP010000009">
    <property type="protein sequence ID" value="MFD2263198.1"/>
    <property type="molecule type" value="Genomic_DNA"/>
</dbReference>
<gene>
    <name evidence="4" type="ORF">ACFSM5_09890</name>
</gene>
<sequence length="193" mass="20000">MSRPIIVALHGVGASSEGLAAALQPLEAQAEVIALPGPEAFDRGGPGRQWFSIAGVTEENRPARVAAALPPLLTRLQDIADQRGIPRHDLILLGFSQGAIMTLAAVAGGHHPGRAIAIAGRLAASVAAVDEKAASVILVHDRGDAVMPVSLSKEASAALERAGHRVTIQETVGLGHSIGAETITIVRHWLEQN</sequence>
<name>A0ABW5DQ13_9PROT</name>
<comment type="caution">
    <text evidence="4">The sequence shown here is derived from an EMBL/GenBank/DDBJ whole genome shotgun (WGS) entry which is preliminary data.</text>
</comment>
<feature type="domain" description="Phospholipase/carboxylesterase/thioesterase" evidence="3">
    <location>
        <begin position="3"/>
        <end position="191"/>
    </location>
</feature>
<comment type="similarity">
    <text evidence="1">Belongs to the AB hydrolase superfamily. AB hydrolase 2 family.</text>
</comment>
<evidence type="ECO:0000313" key="4">
    <source>
        <dbReference type="EMBL" id="MFD2263198.1"/>
    </source>
</evidence>
<organism evidence="4 5">
    <name type="scientific">Lacibacterium aquatile</name>
    <dbReference type="NCBI Taxonomy" id="1168082"/>
    <lineage>
        <taxon>Bacteria</taxon>
        <taxon>Pseudomonadati</taxon>
        <taxon>Pseudomonadota</taxon>
        <taxon>Alphaproteobacteria</taxon>
        <taxon>Rhodospirillales</taxon>
        <taxon>Rhodospirillaceae</taxon>
    </lineage>
</organism>
<proteinExistence type="inferred from homology"/>
<dbReference type="Pfam" id="PF02230">
    <property type="entry name" value="Abhydrolase_2"/>
    <property type="match status" value="1"/>
</dbReference>
<keyword evidence="5" id="KW-1185">Reference proteome</keyword>
<keyword evidence="2 4" id="KW-0378">Hydrolase</keyword>
<evidence type="ECO:0000256" key="2">
    <source>
        <dbReference type="ARBA" id="ARBA00022801"/>
    </source>
</evidence>
<reference evidence="5" key="1">
    <citation type="journal article" date="2019" name="Int. J. Syst. Evol. Microbiol.">
        <title>The Global Catalogue of Microorganisms (GCM) 10K type strain sequencing project: providing services to taxonomists for standard genome sequencing and annotation.</title>
        <authorList>
            <consortium name="The Broad Institute Genomics Platform"/>
            <consortium name="The Broad Institute Genome Sequencing Center for Infectious Disease"/>
            <person name="Wu L."/>
            <person name="Ma J."/>
        </authorList>
    </citation>
    <scope>NUCLEOTIDE SEQUENCE [LARGE SCALE GENOMIC DNA]</scope>
    <source>
        <strain evidence="5">CGMCC 1.19062</strain>
    </source>
</reference>
<accession>A0ABW5DQ13</accession>
<dbReference type="PANTHER" id="PTHR10655:SF17">
    <property type="entry name" value="LYSOPHOSPHOLIPASE-LIKE PROTEIN 1"/>
    <property type="match status" value="1"/>
</dbReference>
<dbReference type="PANTHER" id="PTHR10655">
    <property type="entry name" value="LYSOPHOSPHOLIPASE-RELATED"/>
    <property type="match status" value="1"/>
</dbReference>
<evidence type="ECO:0000256" key="1">
    <source>
        <dbReference type="ARBA" id="ARBA00006499"/>
    </source>
</evidence>
<dbReference type="InterPro" id="IPR050565">
    <property type="entry name" value="LYPA1-2/EST-like"/>
</dbReference>
<protein>
    <submittedName>
        <fullName evidence="4">Alpha/beta hydrolase</fullName>
    </submittedName>
</protein>
<dbReference type="RefSeq" id="WP_379876174.1">
    <property type="nucleotide sequence ID" value="NZ_JBHUIP010000009.1"/>
</dbReference>